<keyword evidence="2" id="KW-0812">Transmembrane</keyword>
<evidence type="ECO:0000256" key="2">
    <source>
        <dbReference type="SAM" id="Phobius"/>
    </source>
</evidence>
<dbReference type="AlphaFoldDB" id="A0A5S4ZR03"/>
<keyword evidence="2" id="KW-0472">Membrane</keyword>
<organism evidence="3 4">
    <name type="scientific">Desulfallas thermosapovorans DSM 6562</name>
    <dbReference type="NCBI Taxonomy" id="1121431"/>
    <lineage>
        <taxon>Bacteria</taxon>
        <taxon>Bacillati</taxon>
        <taxon>Bacillota</taxon>
        <taxon>Clostridia</taxon>
        <taxon>Eubacteriales</taxon>
        <taxon>Desulfallaceae</taxon>
        <taxon>Desulfallas</taxon>
    </lineage>
</organism>
<feature type="compositionally biased region" description="Polar residues" evidence="1">
    <location>
        <begin position="55"/>
        <end position="69"/>
    </location>
</feature>
<evidence type="ECO:0000313" key="3">
    <source>
        <dbReference type="EMBL" id="TYO95059.1"/>
    </source>
</evidence>
<dbReference type="Proteomes" id="UP000323166">
    <property type="component" value="Unassembled WGS sequence"/>
</dbReference>
<comment type="caution">
    <text evidence="3">The sequence shown here is derived from an EMBL/GenBank/DDBJ whole genome shotgun (WGS) entry which is preliminary data.</text>
</comment>
<dbReference type="RefSeq" id="WP_166511799.1">
    <property type="nucleotide sequence ID" value="NZ_VNHM01000009.1"/>
</dbReference>
<evidence type="ECO:0000313" key="4">
    <source>
        <dbReference type="Proteomes" id="UP000323166"/>
    </source>
</evidence>
<evidence type="ECO:0000256" key="1">
    <source>
        <dbReference type="SAM" id="MobiDB-lite"/>
    </source>
</evidence>
<dbReference type="Gene3D" id="2.30.30.830">
    <property type="match status" value="1"/>
</dbReference>
<name>A0A5S4ZR03_9FIRM</name>
<keyword evidence="2" id="KW-1133">Transmembrane helix</keyword>
<sequence>MPMAKININREQIAQYVLNNKKQVIIAGVLFLVGLMVLAALFKLNQDFIKQSQGEQLQPQTGGETTSSPEPGALSTYLPDTSRKLEDNREIRDPFSRGMMLKGIITGGSGGNLAIIESGTNAYVVGPGDEMEGGWTVEEIKSGAVILKNGVHKVQLEFNGRVKDLTPKTTPDKKTTSQSNTSQPPAYQSTTGQAETDQGETGPGSAKDTGEESRTASEPEETPPAVQASWDSDRETIARDRQTDGRGDNRSPELADKEGGEK</sequence>
<gene>
    <name evidence="3" type="ORF">LX24_01786</name>
</gene>
<feature type="region of interest" description="Disordered" evidence="1">
    <location>
        <begin position="162"/>
        <end position="262"/>
    </location>
</feature>
<feature type="region of interest" description="Disordered" evidence="1">
    <location>
        <begin position="55"/>
        <end position="79"/>
    </location>
</feature>
<feature type="compositionally biased region" description="Basic and acidic residues" evidence="1">
    <location>
        <begin position="162"/>
        <end position="175"/>
    </location>
</feature>
<feature type="compositionally biased region" description="Basic and acidic residues" evidence="1">
    <location>
        <begin position="231"/>
        <end position="262"/>
    </location>
</feature>
<feature type="transmembrane region" description="Helical" evidence="2">
    <location>
        <begin position="24"/>
        <end position="42"/>
    </location>
</feature>
<dbReference type="EMBL" id="VNHM01000009">
    <property type="protein sequence ID" value="TYO95059.1"/>
    <property type="molecule type" value="Genomic_DNA"/>
</dbReference>
<reference evidence="3 4" key="1">
    <citation type="submission" date="2019-07" db="EMBL/GenBank/DDBJ databases">
        <title>Genomic Encyclopedia of Type Strains, Phase I: the one thousand microbial genomes (KMG-I) project.</title>
        <authorList>
            <person name="Kyrpides N."/>
        </authorList>
    </citation>
    <scope>NUCLEOTIDE SEQUENCE [LARGE SCALE GENOMIC DNA]</scope>
    <source>
        <strain evidence="3 4">DSM 6562</strain>
    </source>
</reference>
<proteinExistence type="predicted"/>
<feature type="compositionally biased region" description="Polar residues" evidence="1">
    <location>
        <begin position="177"/>
        <end position="196"/>
    </location>
</feature>
<feature type="compositionally biased region" description="Basic and acidic residues" evidence="1">
    <location>
        <begin position="208"/>
        <end position="217"/>
    </location>
</feature>
<keyword evidence="4" id="KW-1185">Reference proteome</keyword>
<protein>
    <submittedName>
        <fullName evidence="3">Uncharacterized protein</fullName>
    </submittedName>
</protein>
<accession>A0A5S4ZR03</accession>